<dbReference type="EMBL" id="BSYO01000019">
    <property type="protein sequence ID" value="GMH18504.1"/>
    <property type="molecule type" value="Genomic_DNA"/>
</dbReference>
<organism evidence="1 2">
    <name type="scientific">Nepenthes gracilis</name>
    <name type="common">Slender pitcher plant</name>
    <dbReference type="NCBI Taxonomy" id="150966"/>
    <lineage>
        <taxon>Eukaryota</taxon>
        <taxon>Viridiplantae</taxon>
        <taxon>Streptophyta</taxon>
        <taxon>Embryophyta</taxon>
        <taxon>Tracheophyta</taxon>
        <taxon>Spermatophyta</taxon>
        <taxon>Magnoliopsida</taxon>
        <taxon>eudicotyledons</taxon>
        <taxon>Gunneridae</taxon>
        <taxon>Pentapetalae</taxon>
        <taxon>Caryophyllales</taxon>
        <taxon>Nepenthaceae</taxon>
        <taxon>Nepenthes</taxon>
    </lineage>
</organism>
<gene>
    <name evidence="1" type="ORF">Nepgr_020345</name>
</gene>
<evidence type="ECO:0000313" key="2">
    <source>
        <dbReference type="Proteomes" id="UP001279734"/>
    </source>
</evidence>
<accession>A0AAD3SWS7</accession>
<dbReference type="Proteomes" id="UP001279734">
    <property type="component" value="Unassembled WGS sequence"/>
</dbReference>
<sequence>MCCSPIGDAVDRHPLPDVLVPMIHGSSDLGLVPLPIVNHSASSPVSRDSASCDHGLGALSISPAVNGHHVKMLVLATAKFLDDSLLLRAWVMFLANLMELGRAATDVGDAVKPFFAAVTVLPLVFDTHLVVHGFPLLLLEDAAFDLKLC</sequence>
<protein>
    <submittedName>
        <fullName evidence="1">Uncharacterized protein</fullName>
    </submittedName>
</protein>
<name>A0AAD3SWS7_NEPGR</name>
<keyword evidence="2" id="KW-1185">Reference proteome</keyword>
<proteinExistence type="predicted"/>
<comment type="caution">
    <text evidence="1">The sequence shown here is derived from an EMBL/GenBank/DDBJ whole genome shotgun (WGS) entry which is preliminary data.</text>
</comment>
<evidence type="ECO:0000313" key="1">
    <source>
        <dbReference type="EMBL" id="GMH18504.1"/>
    </source>
</evidence>
<reference evidence="1" key="1">
    <citation type="submission" date="2023-05" db="EMBL/GenBank/DDBJ databases">
        <title>Nepenthes gracilis genome sequencing.</title>
        <authorList>
            <person name="Fukushima K."/>
        </authorList>
    </citation>
    <scope>NUCLEOTIDE SEQUENCE</scope>
    <source>
        <strain evidence="1">SING2019-196</strain>
    </source>
</reference>
<dbReference type="AlphaFoldDB" id="A0AAD3SWS7"/>